<dbReference type="AlphaFoldDB" id="D0L5M2"/>
<evidence type="ECO:0000313" key="2">
    <source>
        <dbReference type="Proteomes" id="UP000001219"/>
    </source>
</evidence>
<dbReference type="OrthoDB" id="4772769at2"/>
<protein>
    <submittedName>
        <fullName evidence="1">Uncharacterized protein</fullName>
    </submittedName>
</protein>
<reference evidence="2" key="1">
    <citation type="submission" date="2009-10" db="EMBL/GenBank/DDBJ databases">
        <title>The complete chromosome of Gordonia bronchialis DSM 43247.</title>
        <authorList>
            <consortium name="US DOE Joint Genome Institute (JGI-PGF)"/>
            <person name="Lucas S."/>
            <person name="Copeland A."/>
            <person name="Lapidus A."/>
            <person name="Glavina del Rio T."/>
            <person name="Dalin E."/>
            <person name="Tice H."/>
            <person name="Bruce D."/>
            <person name="Goodwin L."/>
            <person name="Pitluck S."/>
            <person name="Kyrpides N."/>
            <person name="Mavromatis K."/>
            <person name="Ivanova N."/>
            <person name="Ovchinnikova G."/>
            <person name="Saunders E."/>
            <person name="Brettin T."/>
            <person name="Detter J.C."/>
            <person name="Han C."/>
            <person name="Larimer F."/>
            <person name="Land M."/>
            <person name="Hauser L."/>
            <person name="Markowitz V."/>
            <person name="Cheng J.-F."/>
            <person name="Hugenholtz P."/>
            <person name="Woyke T."/>
            <person name="Wu D."/>
            <person name="Jando M."/>
            <person name="Schneider S."/>
            <person name="Goeker M."/>
            <person name="Klenk H.-P."/>
            <person name="Eisen J.A."/>
        </authorList>
    </citation>
    <scope>NUCLEOTIDE SEQUENCE [LARGE SCALE GENOMIC DNA]</scope>
    <source>
        <strain evidence="2">ATCC 25592 / DSM 43247 / BCRC 13721 / JCM 3198 / KCTC 3076 / NBRC 16047 / NCTC 10667</strain>
    </source>
</reference>
<dbReference type="EMBL" id="CP001802">
    <property type="protein sequence ID" value="ACY20551.1"/>
    <property type="molecule type" value="Genomic_DNA"/>
</dbReference>
<dbReference type="HOGENOM" id="CLU_062995_0_0_11"/>
<proteinExistence type="predicted"/>
<dbReference type="InterPro" id="IPR053847">
    <property type="entry name" value="DUF6928"/>
</dbReference>
<gene>
    <name evidence="1" type="ordered locus">Gbro_1256</name>
</gene>
<sequence>MSARAVTLWFIDTDRPADALAEQSADPGFANDVGHAHELAARIFGDSVLVPLVDTDLATAAAADDSHVYAGQYGYLAVVSCSLFATRRPSTLTRTIASIRPSAAATLLWTEPDEALGVFARWESGELRRSFAADPVTIHENEGLPCIFEKPFWAGEKPLQYIEGVPAEPMALPFHPAELAEEANREWLGFRFTPPTGENDLDPTRIPVTGFAIHPADYQPNEADVAAYQASRVIPSTPAPAAEPTPRKGRVRRYFGF</sequence>
<dbReference type="Proteomes" id="UP000001219">
    <property type="component" value="Chromosome"/>
</dbReference>
<reference evidence="1 2" key="2">
    <citation type="journal article" date="2010" name="Stand. Genomic Sci.">
        <title>Complete genome sequence of Gordonia bronchialis type strain (3410).</title>
        <authorList>
            <person name="Ivanova N."/>
            <person name="Sikorski J."/>
            <person name="Jando M."/>
            <person name="Lapidus A."/>
            <person name="Nolan M."/>
            <person name="Lucas S."/>
            <person name="Del Rio T.G."/>
            <person name="Tice H."/>
            <person name="Copeland A."/>
            <person name="Cheng J.F."/>
            <person name="Chen F."/>
            <person name="Bruce D."/>
            <person name="Goodwin L."/>
            <person name="Pitluck S."/>
            <person name="Mavromatis K."/>
            <person name="Ovchinnikova G."/>
            <person name="Pati A."/>
            <person name="Chen A."/>
            <person name="Palaniappan K."/>
            <person name="Land M."/>
            <person name="Hauser L."/>
            <person name="Chang Y.J."/>
            <person name="Jeffries C.D."/>
            <person name="Chain P."/>
            <person name="Saunders E."/>
            <person name="Han C."/>
            <person name="Detter J.C."/>
            <person name="Brettin T."/>
            <person name="Rohde M."/>
            <person name="Goker M."/>
            <person name="Bristow J."/>
            <person name="Eisen J.A."/>
            <person name="Markowitz V."/>
            <person name="Hugenholtz P."/>
            <person name="Klenk H.P."/>
            <person name="Kyrpides N.C."/>
        </authorList>
    </citation>
    <scope>NUCLEOTIDE SEQUENCE [LARGE SCALE GENOMIC DNA]</scope>
    <source>
        <strain evidence="2">ATCC 25592 / DSM 43247 / BCRC 13721 / JCM 3198 / KCTC 3076 / NBRC 16047 / NCTC 10667</strain>
    </source>
</reference>
<dbReference type="STRING" id="526226.Gbro_1256"/>
<keyword evidence="2" id="KW-1185">Reference proteome</keyword>
<dbReference type="KEGG" id="gbr:Gbro_1256"/>
<organism evidence="1 2">
    <name type="scientific">Gordonia bronchialis (strain ATCC 25592 / DSM 43247 / BCRC 13721 / JCM 3198 / KCTC 3076 / NBRC 16047 / NCTC 10667)</name>
    <name type="common">Rhodococcus bronchialis</name>
    <dbReference type="NCBI Taxonomy" id="526226"/>
    <lineage>
        <taxon>Bacteria</taxon>
        <taxon>Bacillati</taxon>
        <taxon>Actinomycetota</taxon>
        <taxon>Actinomycetes</taxon>
        <taxon>Mycobacteriales</taxon>
        <taxon>Gordoniaceae</taxon>
        <taxon>Gordonia</taxon>
    </lineage>
</organism>
<dbReference type="eggNOG" id="ENOG5031CVH">
    <property type="taxonomic scope" value="Bacteria"/>
</dbReference>
<dbReference type="RefSeq" id="WP_012833124.1">
    <property type="nucleotide sequence ID" value="NC_013441.1"/>
</dbReference>
<accession>D0L5M2</accession>
<name>D0L5M2_GORB4</name>
<dbReference type="Pfam" id="PF21997">
    <property type="entry name" value="DUF6928"/>
    <property type="match status" value="1"/>
</dbReference>
<evidence type="ECO:0000313" key="1">
    <source>
        <dbReference type="EMBL" id="ACY20551.1"/>
    </source>
</evidence>